<gene>
    <name evidence="4" type="ORF">TPSD3_06740</name>
</gene>
<dbReference type="SUPFAM" id="SSF53271">
    <property type="entry name" value="PRTase-like"/>
    <property type="match status" value="1"/>
</dbReference>
<reference evidence="4 5" key="1">
    <citation type="submission" date="2016-12" db="EMBL/GenBank/DDBJ databases">
        <title>Thioflexothrix psekupsii D3 genome sequencing and assembly.</title>
        <authorList>
            <person name="Fomenkov A."/>
            <person name="Vincze T."/>
            <person name="Grabovich M."/>
            <person name="Anton B.P."/>
            <person name="Dubinina G."/>
            <person name="Orlova M."/>
            <person name="Belousova E."/>
            <person name="Roberts R.J."/>
        </authorList>
    </citation>
    <scope>NUCLEOTIDE SEQUENCE [LARGE SCALE GENOMIC DNA]</scope>
    <source>
        <strain evidence="4">D3</strain>
    </source>
</reference>
<dbReference type="PANTHER" id="PTHR43340:SF1">
    <property type="entry name" value="HYPOXANTHINE PHOSPHORIBOSYLTRANSFERASE"/>
    <property type="match status" value="1"/>
</dbReference>
<dbReference type="OrthoDB" id="9802824at2"/>
<feature type="domain" description="Phosphoribosyltransferase" evidence="3">
    <location>
        <begin position="15"/>
        <end position="153"/>
    </location>
</feature>
<evidence type="ECO:0000313" key="4">
    <source>
        <dbReference type="EMBL" id="OUD14031.1"/>
    </source>
</evidence>
<sequence>MNINTVLTEADCLHSLDTVIAAIDHIAEQIDRRMQTELLRDKPLVCLSVMLGGLIFTGHLLPKLKTPLIIDYIHATRYQGETQGADLKWLKYPSVNLQGETVLIIDDILDEGLTLKSLVDYCEQQGAKQVFTAVLVEKQLPMRRGLPQADFVGLLVPNRYVFGFGMDYHEHLRSAAGIFAVKNQ</sequence>
<evidence type="ECO:0000259" key="3">
    <source>
        <dbReference type="Pfam" id="PF00156"/>
    </source>
</evidence>
<dbReference type="GO" id="GO:0000287">
    <property type="term" value="F:magnesium ion binding"/>
    <property type="evidence" value="ECO:0007669"/>
    <property type="project" value="TreeGrafter"/>
</dbReference>
<accession>A0A251X7S9</accession>
<proteinExistence type="predicted"/>
<comment type="catalytic activity">
    <reaction evidence="1">
        <text>GMP + diphosphate = guanine + 5-phospho-alpha-D-ribose 1-diphosphate</text>
        <dbReference type="Rhea" id="RHEA:25424"/>
        <dbReference type="ChEBI" id="CHEBI:16235"/>
        <dbReference type="ChEBI" id="CHEBI:33019"/>
        <dbReference type="ChEBI" id="CHEBI:58017"/>
        <dbReference type="ChEBI" id="CHEBI:58115"/>
        <dbReference type="EC" id="2.4.2.8"/>
    </reaction>
    <physiologicalReaction direction="right-to-left" evidence="1">
        <dbReference type="Rhea" id="RHEA:25426"/>
    </physiologicalReaction>
</comment>
<dbReference type="PANTHER" id="PTHR43340">
    <property type="entry name" value="HYPOXANTHINE-GUANINE PHOSPHORIBOSYLTRANSFERASE"/>
    <property type="match status" value="1"/>
</dbReference>
<dbReference type="GO" id="GO:0004422">
    <property type="term" value="F:hypoxanthine phosphoribosyltransferase activity"/>
    <property type="evidence" value="ECO:0007669"/>
    <property type="project" value="TreeGrafter"/>
</dbReference>
<dbReference type="GO" id="GO:0032264">
    <property type="term" value="P:IMP salvage"/>
    <property type="evidence" value="ECO:0007669"/>
    <property type="project" value="TreeGrafter"/>
</dbReference>
<dbReference type="NCBIfam" id="NF006605">
    <property type="entry name" value="PRK09162.1"/>
    <property type="match status" value="1"/>
</dbReference>
<dbReference type="EMBL" id="MSLT01000012">
    <property type="protein sequence ID" value="OUD14031.1"/>
    <property type="molecule type" value="Genomic_DNA"/>
</dbReference>
<comment type="catalytic activity">
    <reaction evidence="2">
        <text>IMP + diphosphate = hypoxanthine + 5-phospho-alpha-D-ribose 1-diphosphate</text>
        <dbReference type="Rhea" id="RHEA:17973"/>
        <dbReference type="ChEBI" id="CHEBI:17368"/>
        <dbReference type="ChEBI" id="CHEBI:33019"/>
        <dbReference type="ChEBI" id="CHEBI:58017"/>
        <dbReference type="ChEBI" id="CHEBI:58053"/>
        <dbReference type="EC" id="2.4.2.8"/>
    </reaction>
    <physiologicalReaction direction="right-to-left" evidence="2">
        <dbReference type="Rhea" id="RHEA:17975"/>
    </physiologicalReaction>
</comment>
<dbReference type="GO" id="GO:0006178">
    <property type="term" value="P:guanine salvage"/>
    <property type="evidence" value="ECO:0007669"/>
    <property type="project" value="TreeGrafter"/>
</dbReference>
<dbReference type="Proteomes" id="UP000194798">
    <property type="component" value="Unassembled WGS sequence"/>
</dbReference>
<dbReference type="CDD" id="cd06223">
    <property type="entry name" value="PRTases_typeI"/>
    <property type="match status" value="1"/>
</dbReference>
<evidence type="ECO:0000313" key="5">
    <source>
        <dbReference type="Proteomes" id="UP000194798"/>
    </source>
</evidence>
<evidence type="ECO:0000256" key="2">
    <source>
        <dbReference type="ARBA" id="ARBA00049402"/>
    </source>
</evidence>
<protein>
    <submittedName>
        <fullName evidence="4">Hypoxanthine-guanine phosphoribosyltransferase</fullName>
    </submittedName>
</protein>
<dbReference type="InterPro" id="IPR029057">
    <property type="entry name" value="PRTase-like"/>
</dbReference>
<dbReference type="InterPro" id="IPR050408">
    <property type="entry name" value="HGPRT"/>
</dbReference>
<comment type="caution">
    <text evidence="4">The sequence shown here is derived from an EMBL/GenBank/DDBJ whole genome shotgun (WGS) entry which is preliminary data.</text>
</comment>
<keyword evidence="5" id="KW-1185">Reference proteome</keyword>
<dbReference type="Pfam" id="PF00156">
    <property type="entry name" value="Pribosyltran"/>
    <property type="match status" value="1"/>
</dbReference>
<evidence type="ECO:0000256" key="1">
    <source>
        <dbReference type="ARBA" id="ARBA00048811"/>
    </source>
</evidence>
<organism evidence="4 5">
    <name type="scientific">Thioflexithrix psekupsensis</name>
    <dbReference type="NCBI Taxonomy" id="1570016"/>
    <lineage>
        <taxon>Bacteria</taxon>
        <taxon>Pseudomonadati</taxon>
        <taxon>Pseudomonadota</taxon>
        <taxon>Gammaproteobacteria</taxon>
        <taxon>Thiotrichales</taxon>
        <taxon>Thioflexithrix</taxon>
    </lineage>
</organism>
<dbReference type="GO" id="GO:0046100">
    <property type="term" value="P:hypoxanthine metabolic process"/>
    <property type="evidence" value="ECO:0007669"/>
    <property type="project" value="TreeGrafter"/>
</dbReference>
<keyword evidence="4" id="KW-0328">Glycosyltransferase</keyword>
<dbReference type="Gene3D" id="3.40.50.2020">
    <property type="match status" value="1"/>
</dbReference>
<keyword evidence="4" id="KW-0808">Transferase</keyword>
<dbReference type="GO" id="GO:0005829">
    <property type="term" value="C:cytosol"/>
    <property type="evidence" value="ECO:0007669"/>
    <property type="project" value="TreeGrafter"/>
</dbReference>
<dbReference type="RefSeq" id="WP_086487819.1">
    <property type="nucleotide sequence ID" value="NZ_MSLT01000012.1"/>
</dbReference>
<dbReference type="GO" id="GO:0032263">
    <property type="term" value="P:GMP salvage"/>
    <property type="evidence" value="ECO:0007669"/>
    <property type="project" value="TreeGrafter"/>
</dbReference>
<dbReference type="AlphaFoldDB" id="A0A251X7S9"/>
<dbReference type="InterPro" id="IPR000836">
    <property type="entry name" value="PRTase_dom"/>
</dbReference>
<name>A0A251X7S9_9GAMM</name>